<feature type="domain" description="Hemicentin/VWA7 galactose-binding" evidence="6">
    <location>
        <begin position="532"/>
        <end position="617"/>
    </location>
</feature>
<feature type="domain" description="Hemicentin-1-like von Willebrand factor A" evidence="9">
    <location>
        <begin position="320"/>
        <end position="486"/>
    </location>
</feature>
<feature type="compositionally biased region" description="Pro residues" evidence="5">
    <location>
        <begin position="188"/>
        <end position="199"/>
    </location>
</feature>
<dbReference type="InterPro" id="IPR056475">
    <property type="entry name" value="GBD_Hemicentin/VWA7"/>
</dbReference>
<reference evidence="11" key="2">
    <citation type="submission" date="2025-09" db="UniProtKB">
        <authorList>
            <consortium name="Ensembl"/>
        </authorList>
    </citation>
    <scope>IDENTIFICATION</scope>
</reference>
<keyword evidence="12" id="KW-1185">Reference proteome</keyword>
<dbReference type="Proteomes" id="UP000694390">
    <property type="component" value="Unassembled WGS sequence"/>
</dbReference>
<keyword evidence="3" id="KW-0732">Signal</keyword>
<feature type="region of interest" description="Disordered" evidence="5">
    <location>
        <begin position="1"/>
        <end position="103"/>
    </location>
</feature>
<dbReference type="Ensembl" id="ENSGEVT00005020907.1">
    <property type="protein sequence ID" value="ENSGEVP00005019903.1"/>
    <property type="gene ID" value="ENSGEVG00005014140.1"/>
</dbReference>
<evidence type="ECO:0000259" key="9">
    <source>
        <dbReference type="Pfam" id="PF25106"/>
    </source>
</evidence>
<evidence type="ECO:0000259" key="10">
    <source>
        <dbReference type="Pfam" id="PF25107"/>
    </source>
</evidence>
<dbReference type="AlphaFoldDB" id="A0A8C4WRD1"/>
<feature type="domain" description="VWA7 Ig-like" evidence="8">
    <location>
        <begin position="738"/>
        <end position="838"/>
    </location>
</feature>
<dbReference type="GO" id="GO:0005576">
    <property type="term" value="C:extracellular region"/>
    <property type="evidence" value="ECO:0007669"/>
    <property type="project" value="UniProtKB-SubCell"/>
</dbReference>
<keyword evidence="4" id="KW-0325">Glycoprotein</keyword>
<evidence type="ECO:0000259" key="6">
    <source>
        <dbReference type="Pfam" id="PF23560"/>
    </source>
</evidence>
<dbReference type="InterPro" id="IPR056862">
    <property type="entry name" value="VWA7_N"/>
</dbReference>
<dbReference type="InterPro" id="IPR056861">
    <property type="entry name" value="HMCN1-like_VWA"/>
</dbReference>
<evidence type="ECO:0000256" key="5">
    <source>
        <dbReference type="SAM" id="MobiDB-lite"/>
    </source>
</evidence>
<dbReference type="InterPro" id="IPR036465">
    <property type="entry name" value="vWFA_dom_sf"/>
</dbReference>
<dbReference type="InterPro" id="IPR052577">
    <property type="entry name" value="VWA7"/>
</dbReference>
<evidence type="ECO:0000259" key="7">
    <source>
        <dbReference type="Pfam" id="PF23610"/>
    </source>
</evidence>
<feature type="region of interest" description="Disordered" evidence="5">
    <location>
        <begin position="557"/>
        <end position="577"/>
    </location>
</feature>
<feature type="compositionally biased region" description="Pro residues" evidence="5">
    <location>
        <begin position="38"/>
        <end position="49"/>
    </location>
</feature>
<evidence type="ECO:0000256" key="1">
    <source>
        <dbReference type="ARBA" id="ARBA00004613"/>
    </source>
</evidence>
<dbReference type="Pfam" id="PF25106">
    <property type="entry name" value="VWA_4"/>
    <property type="match status" value="1"/>
</dbReference>
<organism evidence="11 12">
    <name type="scientific">Gopherus evgoodei</name>
    <name type="common">Goodes thornscrub tortoise</name>
    <dbReference type="NCBI Taxonomy" id="1825980"/>
    <lineage>
        <taxon>Eukaryota</taxon>
        <taxon>Metazoa</taxon>
        <taxon>Chordata</taxon>
        <taxon>Craniata</taxon>
        <taxon>Vertebrata</taxon>
        <taxon>Euteleostomi</taxon>
        <taxon>Archelosauria</taxon>
        <taxon>Testudinata</taxon>
        <taxon>Testudines</taxon>
        <taxon>Cryptodira</taxon>
        <taxon>Durocryptodira</taxon>
        <taxon>Testudinoidea</taxon>
        <taxon>Testudinidae</taxon>
        <taxon>Gopherus</taxon>
    </lineage>
</organism>
<feature type="region of interest" description="Disordered" evidence="5">
    <location>
        <begin position="130"/>
        <end position="200"/>
    </location>
</feature>
<dbReference type="Pfam" id="PF23560">
    <property type="entry name" value="GBD_Hemicentin"/>
    <property type="match status" value="1"/>
</dbReference>
<gene>
    <name evidence="11" type="primary">LOC115640716</name>
</gene>
<sequence>MCRGGDRPRGVRRGGRRRGGRSQPAPCPRYGAFCSPAVGPPVGPAPAAPGAPRGPRLLPQLLVPGHGPGLGLHHPPGPDGGRAAQRHPGALPGPAAPPRPAPCLGAVPGPAPAGGRGVCGVLRPRGVGPAVPRGAGGGGQCQRGPGLPAGGAGRPGAALRRRAAAAGQRLPPARPARGAAGPGRRAVPPRPPAPRPAAPLPAADVRTCCSCTGWTCEGNLLGSLRERGLLTSGYFGSEPEKPPGKCSHGGQFDSSRLRDPQGGINKDSSSPLFSPHHYLHGPAASLALEASAQFLRDLRRDLAHDKRFMRLLDVSPAVGLSFVLDTTGSMGEEIGAARLQAHDILTRRLGGPEEPDFYLLVPFHDPGFGPVHKTSDADEFLRILNSISPLAGGDEPEMCLSALQLALLHSPPMSEIFVFTDASAKDAHLRTSVEALIQERRCKVTFLITEDPSRTRVRREVLAADRFDLYVGLARTSGGQVIFTDNDNIRQVAGVIGETTASSVTLFQYQKGGSSGPGGLGRRGRKKRAAWESHHFWVDSRVDGAVVTVQGDVGTFQLRDPTGTSQTSDATSGPLGTSRRFGTFHRLELSPRPPVGLWTLEVQAQGNYSVHVRGNSSLDFLYYFAVPAKGPHPGLFKLDSRPVRGLPLSLVLAVTGLTRPGGGSVWMEAVELADPVTGRRLGEELPLQEVAKGTGLYATALPPALPRGGFVLILRGSDSRGGRVERPAPQVTSAVGFLLQLSSTGPLFPGQTGAVSWWVWNPKEPQELGLAVSSDPSYPVSTSSPRLQLGRNQTATGVISLRVPGSAPPGSAVTVTLRADPLSPAGDANFAFIQLLVLHWPSVPNRASPPCNVTSVAGTCGPPGSPCRERRWTARLRIWDGDGIRSVQAGGTAVPHWADGQAATATYSSDCCTREAELLVTNRLGEEYRCPVAAPPAGAAGDLVLTPWWGMAALAVQVAFYVGLGH</sequence>
<feature type="domain" description="VWA7 beta-sandwich" evidence="7">
    <location>
        <begin position="619"/>
        <end position="731"/>
    </location>
</feature>
<dbReference type="Pfam" id="PF23619">
    <property type="entry name" value="Ig_VWA7"/>
    <property type="match status" value="1"/>
</dbReference>
<feature type="domain" description="VWA7 N-terminal" evidence="10">
    <location>
        <begin position="200"/>
        <end position="305"/>
    </location>
</feature>
<protein>
    <submittedName>
        <fullName evidence="11">von Willebrand factor A domain-containing protein 7-like</fullName>
    </submittedName>
</protein>
<proteinExistence type="predicted"/>
<reference evidence="11" key="1">
    <citation type="submission" date="2025-08" db="UniProtKB">
        <authorList>
            <consortium name="Ensembl"/>
        </authorList>
    </citation>
    <scope>IDENTIFICATION</scope>
</reference>
<dbReference type="Gene3D" id="3.40.50.410">
    <property type="entry name" value="von Willebrand factor, type A domain"/>
    <property type="match status" value="1"/>
</dbReference>
<evidence type="ECO:0000313" key="11">
    <source>
        <dbReference type="Ensembl" id="ENSGEVP00005019903.1"/>
    </source>
</evidence>
<feature type="compositionally biased region" description="Basic residues" evidence="5">
    <location>
        <begin position="10"/>
        <end position="20"/>
    </location>
</feature>
<dbReference type="Pfam" id="PF25107">
    <property type="entry name" value="VWA7_N"/>
    <property type="match status" value="1"/>
</dbReference>
<evidence type="ECO:0000256" key="2">
    <source>
        <dbReference type="ARBA" id="ARBA00022525"/>
    </source>
</evidence>
<feature type="compositionally biased region" description="Gly residues" evidence="5">
    <location>
        <begin position="134"/>
        <end position="154"/>
    </location>
</feature>
<feature type="compositionally biased region" description="Polar residues" evidence="5">
    <location>
        <begin position="562"/>
        <end position="575"/>
    </location>
</feature>
<feature type="region of interest" description="Disordered" evidence="5">
    <location>
        <begin position="234"/>
        <end position="256"/>
    </location>
</feature>
<dbReference type="PANTHER" id="PTHR14905">
    <property type="entry name" value="NG37"/>
    <property type="match status" value="1"/>
</dbReference>
<dbReference type="SUPFAM" id="SSF53300">
    <property type="entry name" value="vWA-like"/>
    <property type="match status" value="1"/>
</dbReference>
<evidence type="ECO:0000313" key="12">
    <source>
        <dbReference type="Proteomes" id="UP000694390"/>
    </source>
</evidence>
<name>A0A8C4WRD1_9SAUR</name>
<evidence type="ECO:0000259" key="8">
    <source>
        <dbReference type="Pfam" id="PF23619"/>
    </source>
</evidence>
<dbReference type="InterPro" id="IPR057613">
    <property type="entry name" value="VWA7_4"/>
</dbReference>
<dbReference type="Pfam" id="PF23610">
    <property type="entry name" value="VWA7_4"/>
    <property type="match status" value="1"/>
</dbReference>
<keyword evidence="2" id="KW-0964">Secreted</keyword>
<dbReference type="PANTHER" id="PTHR14905:SF7">
    <property type="entry name" value="VON WILLEBRAND FACTOR A DOMAIN-CONTAINING PROTEIN 7"/>
    <property type="match status" value="1"/>
</dbReference>
<feature type="compositionally biased region" description="Low complexity" evidence="5">
    <location>
        <begin position="50"/>
        <end position="65"/>
    </location>
</feature>
<dbReference type="GeneTree" id="ENSGT00390000011517"/>
<accession>A0A8C4WRD1</accession>
<feature type="compositionally biased region" description="Low complexity" evidence="5">
    <location>
        <begin position="164"/>
        <end position="186"/>
    </location>
</feature>
<evidence type="ECO:0000256" key="4">
    <source>
        <dbReference type="ARBA" id="ARBA00023180"/>
    </source>
</evidence>
<dbReference type="InterPro" id="IPR057615">
    <property type="entry name" value="Ig_VWA7"/>
</dbReference>
<comment type="subcellular location">
    <subcellularLocation>
        <location evidence="1">Secreted</location>
    </subcellularLocation>
</comment>
<evidence type="ECO:0000256" key="3">
    <source>
        <dbReference type="ARBA" id="ARBA00022729"/>
    </source>
</evidence>